<gene>
    <name evidence="1" type="ORF">RM553_19645</name>
</gene>
<comment type="caution">
    <text evidence="1">The sequence shown here is derived from an EMBL/GenBank/DDBJ whole genome shotgun (WGS) entry which is preliminary data.</text>
</comment>
<evidence type="ECO:0000313" key="2">
    <source>
        <dbReference type="Proteomes" id="UP001262889"/>
    </source>
</evidence>
<name>A0ABU3CGD1_9FLAO</name>
<feature type="non-terminal residue" evidence="1">
    <location>
        <position position="82"/>
    </location>
</feature>
<feature type="non-terminal residue" evidence="1">
    <location>
        <position position="1"/>
    </location>
</feature>
<protein>
    <submittedName>
        <fullName evidence="1">Uncharacterized protein</fullName>
    </submittedName>
</protein>
<proteinExistence type="predicted"/>
<dbReference type="Proteomes" id="UP001262889">
    <property type="component" value="Unassembled WGS sequence"/>
</dbReference>
<reference evidence="1 2" key="1">
    <citation type="submission" date="2023-09" db="EMBL/GenBank/DDBJ databases">
        <authorList>
            <person name="Rey-Velasco X."/>
        </authorList>
    </citation>
    <scope>NUCLEOTIDE SEQUENCE [LARGE SCALE GENOMIC DNA]</scope>
    <source>
        <strain evidence="1 2">F363</strain>
    </source>
</reference>
<organism evidence="1 2">
    <name type="scientific">Autumnicola tepida</name>
    <dbReference type="NCBI Taxonomy" id="3075595"/>
    <lineage>
        <taxon>Bacteria</taxon>
        <taxon>Pseudomonadati</taxon>
        <taxon>Bacteroidota</taxon>
        <taxon>Flavobacteriia</taxon>
        <taxon>Flavobacteriales</taxon>
        <taxon>Flavobacteriaceae</taxon>
        <taxon>Autumnicola</taxon>
    </lineage>
</organism>
<keyword evidence="2" id="KW-1185">Reference proteome</keyword>
<dbReference type="RefSeq" id="WP_311536658.1">
    <property type="nucleotide sequence ID" value="NZ_JAVRHQ010000130.1"/>
</dbReference>
<dbReference type="EMBL" id="JAVRHQ010000130">
    <property type="protein sequence ID" value="MDT0645055.1"/>
    <property type="molecule type" value="Genomic_DNA"/>
</dbReference>
<evidence type="ECO:0000313" key="1">
    <source>
        <dbReference type="EMBL" id="MDT0645055.1"/>
    </source>
</evidence>
<sequence>SDRLRTSNVNLTRYDENIDEHEDFKGRIYINSSGATGRFLSLELSEGDEVTIWALSQEGDSNIHFENASDPELQNDVVAVGE</sequence>
<accession>A0ABU3CGD1</accession>